<dbReference type="GO" id="GO:0006487">
    <property type="term" value="P:protein N-linked glycosylation"/>
    <property type="evidence" value="ECO:0007669"/>
    <property type="project" value="TreeGrafter"/>
</dbReference>
<feature type="domain" description="Glutamine amidotransferase type-2" evidence="10">
    <location>
        <begin position="2"/>
        <end position="218"/>
    </location>
</feature>
<dbReference type="GO" id="GO:0097367">
    <property type="term" value="F:carbohydrate derivative binding"/>
    <property type="evidence" value="ECO:0007669"/>
    <property type="project" value="InterPro"/>
</dbReference>
<sequence>MCGIIGYTGTRQAAGLLIKGLASLEYRGYDSAGVAIAGGDSKDINIYKCVGKVANLREKVENAAPKGTCGIGHTRWATHGGVTDVNAHPHRVGKVTVTHNGIIENFKELIKAYNLADKLVSGTDTEVACAVINNFYNETENIEEALVKAVDEFKGTYSFTVLVEDEPGAIYAVRNVSPVVVAKGEDGCVLASDITALTPFSKEYFVLPEETVLKLTKDEITVKDFNGNEVEPEYCEIDWDVNAASKNGYPFFMEKEIAEQPKAIKDTIEARITDDIVDFSKDGIPEEVFKNFQRLYFIGCGTAMHSGLVGKSLLQQFAGAYSNVEIASEFIYDNPVLDENTLVIAISQSGETIDTLEAVKMAKKMKATTISIINVRESSIAKASDYVIYTNAGPEIAVASTKAYSVQVAVMYLLTVQIAMINGKMTLEEGKAFIKKLRKIPDVVEEAVKNRETIHNISRKIIEAKDLFMLGRGLDYSAILEGSLKLKEISYIHSEAYSSGEIKHGTIALITQDTPVIAVVTQNKLASKELSNAIEVRSRGAKVILFVKDGIKLENEEEWYEVVRLRDVSDEFMIFPVTVALQLLAYYTSLDKGLDVDKPRNLAKVVTVE</sequence>
<dbReference type="PROSITE" id="PS51278">
    <property type="entry name" value="GATASE_TYPE_2"/>
    <property type="match status" value="1"/>
</dbReference>
<dbReference type="PANTHER" id="PTHR10937:SF0">
    <property type="entry name" value="GLUTAMINE--FRUCTOSE-6-PHOSPHATE TRANSAMINASE (ISOMERIZING)"/>
    <property type="match status" value="1"/>
</dbReference>
<proteinExistence type="predicted"/>
<dbReference type="NCBIfam" id="NF001484">
    <property type="entry name" value="PRK00331.1"/>
    <property type="match status" value="1"/>
</dbReference>
<evidence type="ECO:0000256" key="6">
    <source>
        <dbReference type="ARBA" id="ARBA00022576"/>
    </source>
</evidence>
<dbReference type="GO" id="GO:0006047">
    <property type="term" value="P:UDP-N-acetylglucosamine metabolic process"/>
    <property type="evidence" value="ECO:0007669"/>
    <property type="project" value="TreeGrafter"/>
</dbReference>
<dbReference type="SUPFAM" id="SSF56235">
    <property type="entry name" value="N-terminal nucleophile aminohydrolases (Ntn hydrolases)"/>
    <property type="match status" value="1"/>
</dbReference>
<dbReference type="EC" id="2.6.1.16" evidence="3"/>
<dbReference type="InterPro" id="IPR035466">
    <property type="entry name" value="GlmS/AgaS_SIS"/>
</dbReference>
<evidence type="ECO:0000256" key="4">
    <source>
        <dbReference type="ARBA" id="ARBA00016090"/>
    </source>
</evidence>
<dbReference type="RefSeq" id="WP_092870834.1">
    <property type="nucleotide sequence ID" value="NZ_FOJY01000004.1"/>
</dbReference>
<name>A0A1I0WKA9_9FIRM</name>
<dbReference type="SUPFAM" id="SSF53697">
    <property type="entry name" value="SIS domain"/>
    <property type="match status" value="1"/>
</dbReference>
<keyword evidence="13" id="KW-1185">Reference proteome</keyword>
<dbReference type="OrthoDB" id="106547at2"/>
<dbReference type="Gene3D" id="3.60.20.10">
    <property type="entry name" value="Glutamine Phosphoribosylpyrophosphate, subunit 1, domain 1"/>
    <property type="match status" value="1"/>
</dbReference>
<protein>
    <recommendedName>
        <fullName evidence="4">Glutamine--fructose-6-phosphate aminotransferase [isomerizing]</fullName>
        <ecNumber evidence="3">2.6.1.16</ecNumber>
    </recommendedName>
</protein>
<dbReference type="InterPro" id="IPR029055">
    <property type="entry name" value="Ntn_hydrolases_N"/>
</dbReference>
<dbReference type="FunFam" id="3.60.20.10:FF:000006">
    <property type="entry name" value="Glutamine--fructose-6-phosphate aminotransferase [isomerizing]"/>
    <property type="match status" value="1"/>
</dbReference>
<gene>
    <name evidence="12" type="ORF">SAMN05216249_104106</name>
</gene>
<dbReference type="InterPro" id="IPR046348">
    <property type="entry name" value="SIS_dom_sf"/>
</dbReference>
<dbReference type="Pfam" id="PF01380">
    <property type="entry name" value="SIS"/>
    <property type="match status" value="2"/>
</dbReference>
<evidence type="ECO:0000256" key="5">
    <source>
        <dbReference type="ARBA" id="ARBA00022490"/>
    </source>
</evidence>
<evidence type="ECO:0000256" key="7">
    <source>
        <dbReference type="ARBA" id="ARBA00022679"/>
    </source>
</evidence>
<dbReference type="InterPro" id="IPR035490">
    <property type="entry name" value="GlmS/FrlB_SIS"/>
</dbReference>
<feature type="domain" description="SIS" evidence="11">
    <location>
        <begin position="284"/>
        <end position="424"/>
    </location>
</feature>
<reference evidence="12 13" key="1">
    <citation type="submission" date="2016-10" db="EMBL/GenBank/DDBJ databases">
        <authorList>
            <person name="de Groot N.N."/>
        </authorList>
    </citation>
    <scope>NUCLEOTIDE SEQUENCE [LARGE SCALE GENOMIC DNA]</scope>
    <source>
        <strain evidence="12 13">DSM 5522</strain>
    </source>
</reference>
<dbReference type="GO" id="GO:0005829">
    <property type="term" value="C:cytosol"/>
    <property type="evidence" value="ECO:0007669"/>
    <property type="project" value="TreeGrafter"/>
</dbReference>
<evidence type="ECO:0000313" key="13">
    <source>
        <dbReference type="Proteomes" id="UP000198838"/>
    </source>
</evidence>
<evidence type="ECO:0000256" key="2">
    <source>
        <dbReference type="ARBA" id="ARBA00004496"/>
    </source>
</evidence>
<keyword evidence="6 12" id="KW-0032">Aminotransferase</keyword>
<dbReference type="InterPro" id="IPR005855">
    <property type="entry name" value="GFAT"/>
</dbReference>
<keyword evidence="5" id="KW-0963">Cytoplasm</keyword>
<dbReference type="GO" id="GO:0006002">
    <property type="term" value="P:fructose 6-phosphate metabolic process"/>
    <property type="evidence" value="ECO:0007669"/>
    <property type="project" value="TreeGrafter"/>
</dbReference>
<evidence type="ECO:0000256" key="9">
    <source>
        <dbReference type="ARBA" id="ARBA00022962"/>
    </source>
</evidence>
<keyword evidence="9" id="KW-0315">Glutamine amidotransferase</keyword>
<dbReference type="NCBIfam" id="TIGR01135">
    <property type="entry name" value="glmS"/>
    <property type="match status" value="1"/>
</dbReference>
<dbReference type="EMBL" id="FOJY01000004">
    <property type="protein sequence ID" value="SFA88580.1"/>
    <property type="molecule type" value="Genomic_DNA"/>
</dbReference>
<organism evidence="12 13">
    <name type="scientific">Acetitomaculum ruminis DSM 5522</name>
    <dbReference type="NCBI Taxonomy" id="1120918"/>
    <lineage>
        <taxon>Bacteria</taxon>
        <taxon>Bacillati</taxon>
        <taxon>Bacillota</taxon>
        <taxon>Clostridia</taxon>
        <taxon>Lachnospirales</taxon>
        <taxon>Lachnospiraceae</taxon>
        <taxon>Acetitomaculum</taxon>
    </lineage>
</organism>
<evidence type="ECO:0000256" key="1">
    <source>
        <dbReference type="ARBA" id="ARBA00001031"/>
    </source>
</evidence>
<dbReference type="InterPro" id="IPR047084">
    <property type="entry name" value="GFAT_N"/>
</dbReference>
<dbReference type="Gene3D" id="3.40.50.10490">
    <property type="entry name" value="Glucose-6-phosphate isomerase like protein, domain 1"/>
    <property type="match status" value="2"/>
</dbReference>
<dbReference type="PANTHER" id="PTHR10937">
    <property type="entry name" value="GLUCOSAMINE--FRUCTOSE-6-PHOSPHATE AMINOTRANSFERASE, ISOMERIZING"/>
    <property type="match status" value="1"/>
</dbReference>
<dbReference type="CDD" id="cd05009">
    <property type="entry name" value="SIS_GlmS_GlmD_2"/>
    <property type="match status" value="1"/>
</dbReference>
<evidence type="ECO:0000259" key="10">
    <source>
        <dbReference type="PROSITE" id="PS51278"/>
    </source>
</evidence>
<dbReference type="GO" id="GO:0004360">
    <property type="term" value="F:glutamine-fructose-6-phosphate transaminase (isomerizing) activity"/>
    <property type="evidence" value="ECO:0007669"/>
    <property type="project" value="UniProtKB-EC"/>
</dbReference>
<dbReference type="AlphaFoldDB" id="A0A1I0WKA9"/>
<evidence type="ECO:0000259" key="11">
    <source>
        <dbReference type="PROSITE" id="PS51464"/>
    </source>
</evidence>
<comment type="subcellular location">
    <subcellularLocation>
        <location evidence="2">Cytoplasm</location>
    </subcellularLocation>
</comment>
<feature type="domain" description="SIS" evidence="11">
    <location>
        <begin position="457"/>
        <end position="599"/>
    </location>
</feature>
<evidence type="ECO:0000256" key="3">
    <source>
        <dbReference type="ARBA" id="ARBA00012916"/>
    </source>
</evidence>
<dbReference type="InterPro" id="IPR001347">
    <property type="entry name" value="SIS_dom"/>
</dbReference>
<dbReference type="PROSITE" id="PS51464">
    <property type="entry name" value="SIS"/>
    <property type="match status" value="2"/>
</dbReference>
<evidence type="ECO:0000256" key="8">
    <source>
        <dbReference type="ARBA" id="ARBA00022737"/>
    </source>
</evidence>
<dbReference type="FunFam" id="3.40.50.10490:FF:000001">
    <property type="entry name" value="Glutamine--fructose-6-phosphate aminotransferase [isomerizing]"/>
    <property type="match status" value="1"/>
</dbReference>
<dbReference type="Proteomes" id="UP000198838">
    <property type="component" value="Unassembled WGS sequence"/>
</dbReference>
<dbReference type="CDD" id="cd00714">
    <property type="entry name" value="GFAT"/>
    <property type="match status" value="1"/>
</dbReference>
<dbReference type="Pfam" id="PF13522">
    <property type="entry name" value="GATase_6"/>
    <property type="match status" value="1"/>
</dbReference>
<comment type="catalytic activity">
    <reaction evidence="1">
        <text>D-fructose 6-phosphate + L-glutamine = D-glucosamine 6-phosphate + L-glutamate</text>
        <dbReference type="Rhea" id="RHEA:13237"/>
        <dbReference type="ChEBI" id="CHEBI:29985"/>
        <dbReference type="ChEBI" id="CHEBI:58359"/>
        <dbReference type="ChEBI" id="CHEBI:58725"/>
        <dbReference type="ChEBI" id="CHEBI:61527"/>
        <dbReference type="EC" id="2.6.1.16"/>
    </reaction>
</comment>
<dbReference type="InterPro" id="IPR017932">
    <property type="entry name" value="GATase_2_dom"/>
</dbReference>
<dbReference type="CDD" id="cd05008">
    <property type="entry name" value="SIS_GlmS_GlmD_1"/>
    <property type="match status" value="1"/>
</dbReference>
<dbReference type="STRING" id="1120918.SAMN05216249_104106"/>
<accession>A0A1I0WKA9</accession>
<keyword evidence="8" id="KW-0677">Repeat</keyword>
<keyword evidence="7 12" id="KW-0808">Transferase</keyword>
<evidence type="ECO:0000313" key="12">
    <source>
        <dbReference type="EMBL" id="SFA88580.1"/>
    </source>
</evidence>